<sequence>MITSFKYCTFKDNKGGPLIGSVKDFIFFDDCELENNEEGGTLDRMYVGKTYNFKIIHTSKPKTYEKIVCPITEDIHFADLVRAKQHRLNQ</sequence>
<reference evidence="1" key="1">
    <citation type="submission" date="2006-10" db="EMBL/GenBank/DDBJ databases">
        <authorList>
            <person name="Amadeo P."/>
            <person name="Zhao Q."/>
            <person name="Wortman J."/>
            <person name="Fraser-Liggett C."/>
            <person name="Carlton J."/>
        </authorList>
    </citation>
    <scope>NUCLEOTIDE SEQUENCE</scope>
    <source>
        <strain evidence="1">G3</strain>
    </source>
</reference>
<dbReference type="VEuPathDB" id="TrichDB:TVAG_402000"/>
<keyword evidence="2" id="KW-1185">Reference proteome</keyword>
<reference evidence="1" key="2">
    <citation type="journal article" date="2007" name="Science">
        <title>Draft genome sequence of the sexually transmitted pathogen Trichomonas vaginalis.</title>
        <authorList>
            <person name="Carlton J.M."/>
            <person name="Hirt R.P."/>
            <person name="Silva J.C."/>
            <person name="Delcher A.L."/>
            <person name="Schatz M."/>
            <person name="Zhao Q."/>
            <person name="Wortman J.R."/>
            <person name="Bidwell S.L."/>
            <person name="Alsmark U.C.M."/>
            <person name="Besteiro S."/>
            <person name="Sicheritz-Ponten T."/>
            <person name="Noel C.J."/>
            <person name="Dacks J.B."/>
            <person name="Foster P.G."/>
            <person name="Simillion C."/>
            <person name="Van de Peer Y."/>
            <person name="Miranda-Saavedra D."/>
            <person name="Barton G.J."/>
            <person name="Westrop G.D."/>
            <person name="Mueller S."/>
            <person name="Dessi D."/>
            <person name="Fiori P.L."/>
            <person name="Ren Q."/>
            <person name="Paulsen I."/>
            <person name="Zhang H."/>
            <person name="Bastida-Corcuera F.D."/>
            <person name="Simoes-Barbosa A."/>
            <person name="Brown M.T."/>
            <person name="Hayes R.D."/>
            <person name="Mukherjee M."/>
            <person name="Okumura C.Y."/>
            <person name="Schneider R."/>
            <person name="Smith A.J."/>
            <person name="Vanacova S."/>
            <person name="Villalvazo M."/>
            <person name="Haas B.J."/>
            <person name="Pertea M."/>
            <person name="Feldblyum T.V."/>
            <person name="Utterback T.R."/>
            <person name="Shu C.L."/>
            <person name="Osoegawa K."/>
            <person name="de Jong P.J."/>
            <person name="Hrdy I."/>
            <person name="Horvathova L."/>
            <person name="Zubacova Z."/>
            <person name="Dolezal P."/>
            <person name="Malik S.B."/>
            <person name="Logsdon J.M. Jr."/>
            <person name="Henze K."/>
            <person name="Gupta A."/>
            <person name="Wang C.C."/>
            <person name="Dunne R.L."/>
            <person name="Upcroft J.A."/>
            <person name="Upcroft P."/>
            <person name="White O."/>
            <person name="Salzberg S.L."/>
            <person name="Tang P."/>
            <person name="Chiu C.-H."/>
            <person name="Lee Y.-S."/>
            <person name="Embley T.M."/>
            <person name="Coombs G.H."/>
            <person name="Mottram J.C."/>
            <person name="Tachezy J."/>
            <person name="Fraser-Liggett C.M."/>
            <person name="Johnson P.J."/>
        </authorList>
    </citation>
    <scope>NUCLEOTIDE SEQUENCE [LARGE SCALE GENOMIC DNA]</scope>
    <source>
        <strain evidence="1">G3</strain>
    </source>
</reference>
<dbReference type="KEGG" id="tva:5465475"/>
<dbReference type="AlphaFoldDB" id="A2DHV7"/>
<dbReference type="EMBL" id="DS113202">
    <property type="protein sequence ID" value="EAY19946.1"/>
    <property type="molecule type" value="Genomic_DNA"/>
</dbReference>
<evidence type="ECO:0000313" key="2">
    <source>
        <dbReference type="Proteomes" id="UP000001542"/>
    </source>
</evidence>
<dbReference type="VEuPathDB" id="TrichDB:TVAGG3_0271500"/>
<accession>A2DHV7</accession>
<dbReference type="RefSeq" id="XP_001580932.1">
    <property type="nucleotide sequence ID" value="XM_001580882.1"/>
</dbReference>
<gene>
    <name evidence="1" type="ORF">TVAG_402000</name>
</gene>
<proteinExistence type="predicted"/>
<evidence type="ECO:0000313" key="1">
    <source>
        <dbReference type="EMBL" id="EAY19946.1"/>
    </source>
</evidence>
<dbReference type="Proteomes" id="UP000001542">
    <property type="component" value="Unassembled WGS sequence"/>
</dbReference>
<name>A2DHV7_TRIV3</name>
<dbReference type="InParanoid" id="A2DHV7"/>
<protein>
    <submittedName>
        <fullName evidence="1">Uncharacterized protein</fullName>
    </submittedName>
</protein>
<organism evidence="1 2">
    <name type="scientific">Trichomonas vaginalis (strain ATCC PRA-98 / G3)</name>
    <dbReference type="NCBI Taxonomy" id="412133"/>
    <lineage>
        <taxon>Eukaryota</taxon>
        <taxon>Metamonada</taxon>
        <taxon>Parabasalia</taxon>
        <taxon>Trichomonadida</taxon>
        <taxon>Trichomonadidae</taxon>
        <taxon>Trichomonas</taxon>
    </lineage>
</organism>